<dbReference type="OrthoDB" id="6921389at2759"/>
<organism evidence="10 11">
    <name type="scientific">Nannochloropsis gaditana</name>
    <dbReference type="NCBI Taxonomy" id="72520"/>
    <lineage>
        <taxon>Eukaryota</taxon>
        <taxon>Sar</taxon>
        <taxon>Stramenopiles</taxon>
        <taxon>Ochrophyta</taxon>
        <taxon>Eustigmatophyceae</taxon>
        <taxon>Eustigmatales</taxon>
        <taxon>Monodopsidaceae</taxon>
        <taxon>Nannochloropsis</taxon>
    </lineage>
</organism>
<gene>
    <name evidence="10" type="ORF">Naga_100002g113</name>
</gene>
<sequence>MVGFTTSTCLVLSLAALSGTRTTAFQPAARPPASSCHSGTPSVSGPCSTNTRRHPRGWVMAAAATTADAHSTSRTSSPSAAASASSLPAFDLNKYLLDKKDAVESALDASLQVTSPQVAKITESMRYSLLAGGKRIRPIMCIAACEMAGGTAEDAMAAAVALEMIHTMSLIHDDLPSMDNDSLRRGKPTNHVIYGEDVAILAGDALLSTAFEHVAKHTPSHVPAERVVSVIARLAASVGATGLAGGQVMDLECEGKEGVGLEELTWIHTHKTAALLKVSVAAGAILGGASAEEVEACETYALDIGLAFQVADDILDVTASTEALGKTAGKDLNMDKTTYPKLLGLEGSREEARRLVGEAKAALGRFGGRAAPLLAIADYIVERKN</sequence>
<keyword evidence="11" id="KW-1185">Reference proteome</keyword>
<evidence type="ECO:0000256" key="8">
    <source>
        <dbReference type="SAM" id="MobiDB-lite"/>
    </source>
</evidence>
<dbReference type="InterPro" id="IPR000092">
    <property type="entry name" value="Polyprenyl_synt"/>
</dbReference>
<dbReference type="InterPro" id="IPR008949">
    <property type="entry name" value="Isoprenoid_synthase_dom_sf"/>
</dbReference>
<dbReference type="GO" id="GO:0008299">
    <property type="term" value="P:isoprenoid biosynthetic process"/>
    <property type="evidence" value="ECO:0007669"/>
    <property type="project" value="UniProtKB-KW"/>
</dbReference>
<dbReference type="AlphaFoldDB" id="W7U7B5"/>
<comment type="similarity">
    <text evidence="2 7">Belongs to the FPP/GGPP synthase family.</text>
</comment>
<dbReference type="InterPro" id="IPR033749">
    <property type="entry name" value="Polyprenyl_synt_CS"/>
</dbReference>
<evidence type="ECO:0000256" key="1">
    <source>
        <dbReference type="ARBA" id="ARBA00001946"/>
    </source>
</evidence>
<feature type="chain" id="PRO_5004901654" evidence="9">
    <location>
        <begin position="25"/>
        <end position="385"/>
    </location>
</feature>
<dbReference type="SUPFAM" id="SSF48576">
    <property type="entry name" value="Terpenoid synthases"/>
    <property type="match status" value="1"/>
</dbReference>
<evidence type="ECO:0000313" key="11">
    <source>
        <dbReference type="Proteomes" id="UP000019335"/>
    </source>
</evidence>
<dbReference type="Gene3D" id="1.10.600.10">
    <property type="entry name" value="Farnesyl Diphosphate Synthase"/>
    <property type="match status" value="1"/>
</dbReference>
<dbReference type="NCBIfam" id="NF045485">
    <property type="entry name" value="FPPsyn"/>
    <property type="match status" value="1"/>
</dbReference>
<feature type="compositionally biased region" description="Polar residues" evidence="8">
    <location>
        <begin position="35"/>
        <end position="50"/>
    </location>
</feature>
<name>W7U7B5_9STRA</name>
<evidence type="ECO:0000256" key="6">
    <source>
        <dbReference type="ARBA" id="ARBA00023229"/>
    </source>
</evidence>
<feature type="region of interest" description="Disordered" evidence="8">
    <location>
        <begin position="26"/>
        <end position="52"/>
    </location>
</feature>
<protein>
    <submittedName>
        <fullName evidence="10">Geranylgeranyl pyrophosphate synthase</fullName>
    </submittedName>
</protein>
<comment type="caution">
    <text evidence="10">The sequence shown here is derived from an EMBL/GenBank/DDBJ whole genome shotgun (WGS) entry which is preliminary data.</text>
</comment>
<dbReference type="FunFam" id="1.10.600.10:FF:000001">
    <property type="entry name" value="Geranylgeranyl diphosphate synthase"/>
    <property type="match status" value="1"/>
</dbReference>
<dbReference type="GO" id="GO:0046872">
    <property type="term" value="F:metal ion binding"/>
    <property type="evidence" value="ECO:0007669"/>
    <property type="project" value="UniProtKB-KW"/>
</dbReference>
<dbReference type="GO" id="GO:0005737">
    <property type="term" value="C:cytoplasm"/>
    <property type="evidence" value="ECO:0007669"/>
    <property type="project" value="UniProtKB-ARBA"/>
</dbReference>
<dbReference type="PANTHER" id="PTHR43281:SF1">
    <property type="entry name" value="FARNESYL DIPHOSPHATE SYNTHASE"/>
    <property type="match status" value="1"/>
</dbReference>
<dbReference type="GO" id="GO:0004659">
    <property type="term" value="F:prenyltransferase activity"/>
    <property type="evidence" value="ECO:0007669"/>
    <property type="project" value="InterPro"/>
</dbReference>
<dbReference type="Pfam" id="PF00348">
    <property type="entry name" value="polyprenyl_synt"/>
    <property type="match status" value="1"/>
</dbReference>
<comment type="cofactor">
    <cofactor evidence="1">
        <name>Mg(2+)</name>
        <dbReference type="ChEBI" id="CHEBI:18420"/>
    </cofactor>
</comment>
<dbReference type="Proteomes" id="UP000019335">
    <property type="component" value="Chromosome 4"/>
</dbReference>
<accession>W7U7B5</accession>
<dbReference type="InterPro" id="IPR053378">
    <property type="entry name" value="Prenyl_diphosphate_synthase"/>
</dbReference>
<keyword evidence="5" id="KW-0460">Magnesium</keyword>
<keyword evidence="3 7" id="KW-0808">Transferase</keyword>
<dbReference type="SFLD" id="SFLDS00005">
    <property type="entry name" value="Isoprenoid_Synthase_Type_I"/>
    <property type="match status" value="1"/>
</dbReference>
<evidence type="ECO:0000256" key="4">
    <source>
        <dbReference type="ARBA" id="ARBA00022723"/>
    </source>
</evidence>
<dbReference type="CDD" id="cd00685">
    <property type="entry name" value="Trans_IPPS_HT"/>
    <property type="match status" value="1"/>
</dbReference>
<dbReference type="PROSITE" id="PS00444">
    <property type="entry name" value="POLYPRENYL_SYNTHASE_2"/>
    <property type="match status" value="1"/>
</dbReference>
<feature type="signal peptide" evidence="9">
    <location>
        <begin position="1"/>
        <end position="24"/>
    </location>
</feature>
<dbReference type="SFLD" id="SFLDG01017">
    <property type="entry name" value="Polyprenyl_Transferase_Like"/>
    <property type="match status" value="1"/>
</dbReference>
<dbReference type="PANTHER" id="PTHR43281">
    <property type="entry name" value="FARNESYL DIPHOSPHATE SYNTHASE"/>
    <property type="match status" value="1"/>
</dbReference>
<proteinExistence type="inferred from homology"/>
<evidence type="ECO:0000256" key="3">
    <source>
        <dbReference type="ARBA" id="ARBA00022679"/>
    </source>
</evidence>
<reference evidence="10 11" key="1">
    <citation type="journal article" date="2014" name="Mol. Plant">
        <title>Chromosome Scale Genome Assembly and Transcriptome Profiling of Nannochloropsis gaditana in Nitrogen Depletion.</title>
        <authorList>
            <person name="Corteggiani Carpinelli E."/>
            <person name="Telatin A."/>
            <person name="Vitulo N."/>
            <person name="Forcato C."/>
            <person name="D'Angelo M."/>
            <person name="Schiavon R."/>
            <person name="Vezzi A."/>
            <person name="Giacometti G.M."/>
            <person name="Morosinotto T."/>
            <person name="Valle G."/>
        </authorList>
    </citation>
    <scope>NUCLEOTIDE SEQUENCE [LARGE SCALE GENOMIC DNA]</scope>
    <source>
        <strain evidence="10 11">B-31</strain>
    </source>
</reference>
<dbReference type="PROSITE" id="PS00723">
    <property type="entry name" value="POLYPRENYL_SYNTHASE_1"/>
    <property type="match status" value="1"/>
</dbReference>
<keyword evidence="6" id="KW-0414">Isoprene biosynthesis</keyword>
<dbReference type="EMBL" id="AZIL01000274">
    <property type="protein sequence ID" value="EWM28774.1"/>
    <property type="molecule type" value="Genomic_DNA"/>
</dbReference>
<evidence type="ECO:0000313" key="10">
    <source>
        <dbReference type="EMBL" id="EWM28774.1"/>
    </source>
</evidence>
<evidence type="ECO:0000256" key="9">
    <source>
        <dbReference type="SAM" id="SignalP"/>
    </source>
</evidence>
<evidence type="ECO:0000256" key="2">
    <source>
        <dbReference type="ARBA" id="ARBA00006706"/>
    </source>
</evidence>
<evidence type="ECO:0000256" key="5">
    <source>
        <dbReference type="ARBA" id="ARBA00022842"/>
    </source>
</evidence>
<keyword evidence="9" id="KW-0732">Signal</keyword>
<evidence type="ECO:0000256" key="7">
    <source>
        <dbReference type="RuleBase" id="RU004466"/>
    </source>
</evidence>
<keyword evidence="4" id="KW-0479">Metal-binding</keyword>